<dbReference type="Pfam" id="PF07522">
    <property type="entry name" value="DRMBL"/>
    <property type="match status" value="1"/>
</dbReference>
<evidence type="ECO:0000313" key="15">
    <source>
        <dbReference type="EMBL" id="OJT12075.1"/>
    </source>
</evidence>
<evidence type="ECO:0000256" key="3">
    <source>
        <dbReference type="ARBA" id="ARBA00022722"/>
    </source>
</evidence>
<dbReference type="GO" id="GO:0004519">
    <property type="term" value="F:endonuclease activity"/>
    <property type="evidence" value="ECO:0007669"/>
    <property type="project" value="UniProtKB-KW"/>
</dbReference>
<protein>
    <recommendedName>
        <fullName evidence="11">Protein artemis</fullName>
    </recommendedName>
    <alternativeName>
        <fullName evidence="12">DNA cross-link repair 1C protein</fullName>
    </alternativeName>
</protein>
<evidence type="ECO:0000256" key="13">
    <source>
        <dbReference type="SAM" id="MobiDB-lite"/>
    </source>
</evidence>
<dbReference type="OrthoDB" id="5561659at2759"/>
<keyword evidence="10" id="KW-0539">Nucleus</keyword>
<feature type="domain" description="DNA repair metallo-beta-lactamase" evidence="14">
    <location>
        <begin position="294"/>
        <end position="397"/>
    </location>
</feature>
<keyword evidence="7" id="KW-0269">Exonuclease</keyword>
<accession>A0A1M2VWU1</accession>
<dbReference type="GO" id="GO:0006303">
    <property type="term" value="P:double-strand break repair via nonhomologous end joining"/>
    <property type="evidence" value="ECO:0007669"/>
    <property type="project" value="TreeGrafter"/>
</dbReference>
<keyword evidence="16" id="KW-1185">Reference proteome</keyword>
<feature type="compositionally biased region" description="Low complexity" evidence="13">
    <location>
        <begin position="667"/>
        <end position="677"/>
    </location>
</feature>
<dbReference type="PANTHER" id="PTHR23240:SF8">
    <property type="entry name" value="PROTEIN ARTEMIS"/>
    <property type="match status" value="1"/>
</dbReference>
<keyword evidence="3" id="KW-0540">Nuclease</keyword>
<feature type="compositionally biased region" description="Basic and acidic residues" evidence="13">
    <location>
        <begin position="766"/>
        <end position="776"/>
    </location>
</feature>
<keyword evidence="6" id="KW-0378">Hydrolase</keyword>
<comment type="subcellular location">
    <subcellularLocation>
        <location evidence="1">Nucleus</location>
    </subcellularLocation>
</comment>
<evidence type="ECO:0000256" key="1">
    <source>
        <dbReference type="ARBA" id="ARBA00004123"/>
    </source>
</evidence>
<keyword evidence="8" id="KW-0233">DNA recombination</keyword>
<reference evidence="15 16" key="1">
    <citation type="submission" date="2016-10" db="EMBL/GenBank/DDBJ databases">
        <title>Genome sequence of the basidiomycete white-rot fungus Trametes pubescens.</title>
        <authorList>
            <person name="Makela M.R."/>
            <person name="Granchi Z."/>
            <person name="Peng M."/>
            <person name="De Vries R.P."/>
            <person name="Grigoriev I."/>
            <person name="Riley R."/>
            <person name="Hilden K."/>
        </authorList>
    </citation>
    <scope>NUCLEOTIDE SEQUENCE [LARGE SCALE GENOMIC DNA]</scope>
    <source>
        <strain evidence="15 16">FBCC735</strain>
    </source>
</reference>
<evidence type="ECO:0000256" key="10">
    <source>
        <dbReference type="ARBA" id="ARBA00023242"/>
    </source>
</evidence>
<dbReference type="GO" id="GO:0006310">
    <property type="term" value="P:DNA recombination"/>
    <property type="evidence" value="ECO:0007669"/>
    <property type="project" value="UniProtKB-KW"/>
</dbReference>
<dbReference type="InterPro" id="IPR036866">
    <property type="entry name" value="RibonucZ/Hydroxyglut_hydro"/>
</dbReference>
<evidence type="ECO:0000256" key="12">
    <source>
        <dbReference type="ARBA" id="ARBA00042677"/>
    </source>
</evidence>
<evidence type="ECO:0000256" key="8">
    <source>
        <dbReference type="ARBA" id="ARBA00023172"/>
    </source>
</evidence>
<evidence type="ECO:0000313" key="16">
    <source>
        <dbReference type="Proteomes" id="UP000184267"/>
    </source>
</evidence>
<proteinExistence type="inferred from homology"/>
<keyword evidence="5" id="KW-0227">DNA damage</keyword>
<dbReference type="GO" id="GO:0000723">
    <property type="term" value="P:telomere maintenance"/>
    <property type="evidence" value="ECO:0007669"/>
    <property type="project" value="TreeGrafter"/>
</dbReference>
<organism evidence="15 16">
    <name type="scientific">Trametes pubescens</name>
    <name type="common">White-rot fungus</name>
    <dbReference type="NCBI Taxonomy" id="154538"/>
    <lineage>
        <taxon>Eukaryota</taxon>
        <taxon>Fungi</taxon>
        <taxon>Dikarya</taxon>
        <taxon>Basidiomycota</taxon>
        <taxon>Agaricomycotina</taxon>
        <taxon>Agaricomycetes</taxon>
        <taxon>Polyporales</taxon>
        <taxon>Polyporaceae</taxon>
        <taxon>Trametes</taxon>
    </lineage>
</organism>
<dbReference type="Gene3D" id="3.60.15.10">
    <property type="entry name" value="Ribonuclease Z/Hydroxyacylglutathione hydrolase-like"/>
    <property type="match status" value="1"/>
</dbReference>
<name>A0A1M2VWU1_TRAPU</name>
<feature type="region of interest" description="Disordered" evidence="13">
    <location>
        <begin position="842"/>
        <end position="867"/>
    </location>
</feature>
<feature type="region of interest" description="Disordered" evidence="13">
    <location>
        <begin position="947"/>
        <end position="1004"/>
    </location>
</feature>
<evidence type="ECO:0000256" key="2">
    <source>
        <dbReference type="ARBA" id="ARBA00010304"/>
    </source>
</evidence>
<feature type="region of interest" description="Disordered" evidence="13">
    <location>
        <begin position="606"/>
        <end position="828"/>
    </location>
</feature>
<dbReference type="EMBL" id="MNAD01000528">
    <property type="protein sequence ID" value="OJT12075.1"/>
    <property type="molecule type" value="Genomic_DNA"/>
</dbReference>
<keyword evidence="9" id="KW-0234">DNA repair</keyword>
<dbReference type="AlphaFoldDB" id="A0A1M2VWU1"/>
<evidence type="ECO:0000256" key="9">
    <source>
        <dbReference type="ARBA" id="ARBA00023204"/>
    </source>
</evidence>
<dbReference type="GO" id="GO:0036297">
    <property type="term" value="P:interstrand cross-link repair"/>
    <property type="evidence" value="ECO:0007669"/>
    <property type="project" value="TreeGrafter"/>
</dbReference>
<keyword evidence="4" id="KW-0255">Endonuclease</keyword>
<dbReference type="STRING" id="154538.A0A1M2VWU1"/>
<gene>
    <name evidence="15" type="ORF">TRAPUB_11367</name>
</gene>
<dbReference type="SUPFAM" id="SSF56281">
    <property type="entry name" value="Metallo-hydrolase/oxidoreductase"/>
    <property type="match status" value="1"/>
</dbReference>
<dbReference type="Proteomes" id="UP000184267">
    <property type="component" value="Unassembled WGS sequence"/>
</dbReference>
<dbReference type="OMA" id="NAFIPPY"/>
<evidence type="ECO:0000256" key="4">
    <source>
        <dbReference type="ARBA" id="ARBA00022759"/>
    </source>
</evidence>
<evidence type="ECO:0000259" key="14">
    <source>
        <dbReference type="Pfam" id="PF07522"/>
    </source>
</evidence>
<evidence type="ECO:0000256" key="7">
    <source>
        <dbReference type="ARBA" id="ARBA00022839"/>
    </source>
</evidence>
<evidence type="ECO:0000256" key="5">
    <source>
        <dbReference type="ARBA" id="ARBA00022763"/>
    </source>
</evidence>
<dbReference type="GO" id="GO:0005634">
    <property type="term" value="C:nucleus"/>
    <property type="evidence" value="ECO:0007669"/>
    <property type="project" value="UniProtKB-SubCell"/>
</dbReference>
<evidence type="ECO:0000256" key="11">
    <source>
        <dbReference type="ARBA" id="ARBA00039759"/>
    </source>
</evidence>
<feature type="compositionally biased region" description="Polar residues" evidence="13">
    <location>
        <begin position="652"/>
        <end position="666"/>
    </location>
</feature>
<evidence type="ECO:0000256" key="6">
    <source>
        <dbReference type="ARBA" id="ARBA00022801"/>
    </source>
</evidence>
<comment type="caution">
    <text evidence="15">The sequence shown here is derived from an EMBL/GenBank/DDBJ whole genome shotgun (WGS) entry which is preliminary data.</text>
</comment>
<sequence length="1041" mass="115042">MPTGTPYNAFIPPYPIRVDDFSTPSSSSTNESQTPAVGLYLLTHTHTDHLNGLTARSFGQTVVCSHDAKEMLLRHEVYAERALRDMDLRAENVRSYAHLRIEPQRMEDGSMNYAGSRDLLRATSLHTPTLFRFNDGQAVTITLLDANHCPGAVMFLVEGDKGAVLHTGDLRAEPWFLDSLRHNPYIQRYLDASSTSPTSNCKNVPRSTILPKLEAIYLDTACLLNTYDVPNKADAADGLTDLVAIYPETTRFFINAWTLGYEEIYKAVARTFGAQIHVDRYKHGLYSHTTGDPFLTSIITKDGSSTRFHACERFDRCEHVRVNGRESHTPSGHHVVYVNPVNMSTAGWDQYRKQTRAQLTRGEQVNVLLVPIARHSPLPELRAFVSLFKPRRVEPNTLDPALKGLDAACLKAMFAGCLAEETSSPTSGRALDAFCTSHAVDRPKVALDEIESSLIQEADASEDVAFKNLEGEGARELAERWADSGRMRKKLLVMQEFLPPHYREVVDQILDGTYRCPTSRTAGEIRPTTFRREVLQPAATFADIAPIPAPSVPKFQGRASAAETKAAMARFVVPKRLQSPVLDSDTDDDGDEDAHALTAHFLWGGDADIPAHVNPDRSSSPLPETMEEPCAGASRRPDEQPVRLPSHMPLTPKSSRGSQDLSHWLQSSSPLPISDDSSTPKHLRHAVHEESRNEPNPSSTPHNARVLQSPLEPMTARRKDKMPQMPTPETRRRRHVDSSPTVPDRAHRPRSPQPPQLAPAFAASPRKIDQARRRGDGSGGDAAVPLIDLRNHSSSKRRSPRAGDDEHLQEPAPVPKRRRTEDGSTAAVSVAGAMQADRVLSFARPTLATSTSPRSDRRRSERAFPTPSRANAIDFDAASAAVSASVRAVIKKEVSITSTVGGGTTRKSKEEQRAERLRIAEKLAQAVPHRVKPAFWEKLKCDQQRAQRASAQDGLENVDSNAPASVSEVHVGSKPRPKRQERAWTAPSRLPSQDEVMGDEHSARVQRQVEEFKQGLARGLRPGLVIPRLRCLDSQEEEAAA</sequence>
<dbReference type="GO" id="GO:0003684">
    <property type="term" value="F:damaged DNA binding"/>
    <property type="evidence" value="ECO:0007669"/>
    <property type="project" value="TreeGrafter"/>
</dbReference>
<dbReference type="GO" id="GO:0035312">
    <property type="term" value="F:5'-3' DNA exonuclease activity"/>
    <property type="evidence" value="ECO:0007669"/>
    <property type="project" value="TreeGrafter"/>
</dbReference>
<dbReference type="PANTHER" id="PTHR23240">
    <property type="entry name" value="DNA CROSS-LINK REPAIR PROTEIN PSO2/SNM1-RELATED"/>
    <property type="match status" value="1"/>
</dbReference>
<comment type="similarity">
    <text evidence="2">Belongs to the DNA repair metallo-beta-lactamase (DRMBL) family.</text>
</comment>
<dbReference type="InterPro" id="IPR011084">
    <property type="entry name" value="DRMBL"/>
</dbReference>